<dbReference type="CDD" id="cd00056">
    <property type="entry name" value="ENDO3c"/>
    <property type="match status" value="1"/>
</dbReference>
<protein>
    <recommendedName>
        <fullName evidence="10">HhH-GPD domain-containing protein</fullName>
    </recommendedName>
</protein>
<dbReference type="InterPro" id="IPR044811">
    <property type="entry name" value="DME/ROS1"/>
</dbReference>
<dbReference type="InterPro" id="IPR003265">
    <property type="entry name" value="HhH-GPD_domain"/>
</dbReference>
<dbReference type="GO" id="GO:0003677">
    <property type="term" value="F:DNA binding"/>
    <property type="evidence" value="ECO:0007669"/>
    <property type="project" value="UniProtKB-KW"/>
</dbReference>
<dbReference type="PANTHER" id="PTHR46213">
    <property type="entry name" value="TRANSCRIPTIONAL ACTIVATOR DEMETER"/>
    <property type="match status" value="1"/>
</dbReference>
<evidence type="ECO:0000256" key="4">
    <source>
        <dbReference type="ARBA" id="ARBA00022723"/>
    </source>
</evidence>
<keyword evidence="5" id="KW-0408">Iron</keyword>
<gene>
    <name evidence="11" type="ORF">ZIOFF_075793</name>
</gene>
<evidence type="ECO:0000256" key="9">
    <source>
        <dbReference type="SAM" id="MobiDB-lite"/>
    </source>
</evidence>
<keyword evidence="6" id="KW-0411">Iron-sulfur</keyword>
<evidence type="ECO:0000259" key="10">
    <source>
        <dbReference type="SMART" id="SM00478"/>
    </source>
</evidence>
<feature type="region of interest" description="Disordered" evidence="9">
    <location>
        <begin position="894"/>
        <end position="924"/>
    </location>
</feature>
<dbReference type="Pfam" id="PF15628">
    <property type="entry name" value="RRM_DME"/>
    <property type="match status" value="1"/>
</dbReference>
<feature type="compositionally biased region" description="Basic and acidic residues" evidence="9">
    <location>
        <begin position="1704"/>
        <end position="1719"/>
    </location>
</feature>
<feature type="compositionally biased region" description="Basic residues" evidence="9">
    <location>
        <begin position="215"/>
        <end position="229"/>
    </location>
</feature>
<evidence type="ECO:0000256" key="8">
    <source>
        <dbReference type="ARBA" id="ARBA00023242"/>
    </source>
</evidence>
<accession>A0A8J5ER98</accession>
<feature type="region of interest" description="Disordered" evidence="9">
    <location>
        <begin position="1700"/>
        <end position="1719"/>
    </location>
</feature>
<feature type="region of interest" description="Disordered" evidence="9">
    <location>
        <begin position="215"/>
        <end position="246"/>
    </location>
</feature>
<dbReference type="GO" id="GO:0046872">
    <property type="term" value="F:metal ion binding"/>
    <property type="evidence" value="ECO:0007669"/>
    <property type="project" value="UniProtKB-KW"/>
</dbReference>
<evidence type="ECO:0000256" key="3">
    <source>
        <dbReference type="ARBA" id="ARBA00005646"/>
    </source>
</evidence>
<evidence type="ECO:0000256" key="5">
    <source>
        <dbReference type="ARBA" id="ARBA00023004"/>
    </source>
</evidence>
<evidence type="ECO:0000256" key="1">
    <source>
        <dbReference type="ARBA" id="ARBA00001966"/>
    </source>
</evidence>
<evidence type="ECO:0000256" key="7">
    <source>
        <dbReference type="ARBA" id="ARBA00023125"/>
    </source>
</evidence>
<keyword evidence="8" id="KW-0539">Nucleus</keyword>
<comment type="caution">
    <text evidence="11">The sequence shown here is derived from an EMBL/GenBank/DDBJ whole genome shotgun (WGS) entry which is preliminary data.</text>
</comment>
<dbReference type="GO" id="GO:0141166">
    <property type="term" value="P:chromosomal 5-methylcytosine DNA demethylation pathway"/>
    <property type="evidence" value="ECO:0007669"/>
    <property type="project" value="InterPro"/>
</dbReference>
<feature type="domain" description="HhH-GPD" evidence="10">
    <location>
        <begin position="1227"/>
        <end position="1368"/>
    </location>
</feature>
<dbReference type="GO" id="GO:0035514">
    <property type="term" value="F:DNA demethylase activity"/>
    <property type="evidence" value="ECO:0007669"/>
    <property type="project" value="InterPro"/>
</dbReference>
<dbReference type="InterPro" id="IPR003651">
    <property type="entry name" value="Endonuclease3_FeS-loop_motif"/>
</dbReference>
<dbReference type="EMBL" id="JACMSC010000174">
    <property type="protein sequence ID" value="KAG6466412.1"/>
    <property type="molecule type" value="Genomic_DNA"/>
</dbReference>
<keyword evidence="12" id="KW-1185">Reference proteome</keyword>
<dbReference type="GO" id="GO:0005634">
    <property type="term" value="C:nucleus"/>
    <property type="evidence" value="ECO:0007669"/>
    <property type="project" value="UniProtKB-SubCell"/>
</dbReference>
<evidence type="ECO:0000256" key="6">
    <source>
        <dbReference type="ARBA" id="ARBA00023014"/>
    </source>
</evidence>
<dbReference type="SMART" id="SM00525">
    <property type="entry name" value="FES"/>
    <property type="match status" value="1"/>
</dbReference>
<evidence type="ECO:0000256" key="2">
    <source>
        <dbReference type="ARBA" id="ARBA00004123"/>
    </source>
</evidence>
<dbReference type="PANTHER" id="PTHR46213:SF13">
    <property type="entry name" value="DEMETER-LIKE PROTEIN 2-RELATED"/>
    <property type="match status" value="1"/>
</dbReference>
<dbReference type="InterPro" id="IPR011257">
    <property type="entry name" value="DNA_glycosylase"/>
</dbReference>
<proteinExistence type="inferred from homology"/>
<dbReference type="Proteomes" id="UP000734854">
    <property type="component" value="Unassembled WGS sequence"/>
</dbReference>
<dbReference type="GO" id="GO:0051539">
    <property type="term" value="F:4 iron, 4 sulfur cluster binding"/>
    <property type="evidence" value="ECO:0007669"/>
    <property type="project" value="InterPro"/>
</dbReference>
<organism evidence="11 12">
    <name type="scientific">Zingiber officinale</name>
    <name type="common">Ginger</name>
    <name type="synonym">Amomum zingiber</name>
    <dbReference type="NCBI Taxonomy" id="94328"/>
    <lineage>
        <taxon>Eukaryota</taxon>
        <taxon>Viridiplantae</taxon>
        <taxon>Streptophyta</taxon>
        <taxon>Embryophyta</taxon>
        <taxon>Tracheophyta</taxon>
        <taxon>Spermatophyta</taxon>
        <taxon>Magnoliopsida</taxon>
        <taxon>Liliopsida</taxon>
        <taxon>Zingiberales</taxon>
        <taxon>Zingiberaceae</taxon>
        <taxon>Zingiber</taxon>
    </lineage>
</organism>
<comment type="similarity">
    <text evidence="3">Belongs to the DNA glycosylase family. DEMETER subfamily.</text>
</comment>
<sequence>MATPAGLPRIRYGQVMALSNAVGVAMPSMPPVLGSKHQPLSLAKGKVLIGGSVCLSGDPPQDGSSFRYHSNLHLLPEKVACAKTNGGMPASLFPATPANAKQVYGYIQHEMSKADQDDPICKESLKEAFMKPCCVNVLPDSSELVAPITPDKSLALGSNLHRIIQYIDNGLNREEKIQEAASMEQGLELPMHTPFSTNCNQTVDERVDIGRNPRKTKMKAATRKKHRPQVLKDLPFPPKEPVTAKEVTHKKVKRKQNQSRSTMLNKNLNCPITAEEMARDTSKVLSGNQHSDNETKIVKRKLDFPCENQSVDEYPEEAFIKLESDIKEKYNTATNSRAKLAAQFGKGLEVEVEESKAWIAFDLNCSNNQVPDQFIRLPSYSTPPIHLSRRELLKKNWKHLTRITGSANSTDKTYTVELSKQNSIQSHVNLDGDLEMTLVQGEMEKQAKTCYNHVNNVRSGSMYPISSDILFMQPQVSNIPQFPPECKRRRTMLMHNGEFSRMTRVSKSCSSVDEQMVSMGDLRTSDFLLTFGPTKLVTKQRSKVPIRAPKSVFTEIISGYEEQLQNLESRHQAGIEALFADTRMKIKKGKRTKRKHFHLYSTSDKYKTNILEPVHTDQCTDMSQTIVPYLHQTYNYNVAEPQNALASYENKTMVPYTGISETKRKRLRAKVDLDDETNRVWNLLMGKMIKYEGSDPDREEQWEEERSIFSDRADSFISRMRLIQGTSNNSSSLQRQYYKILSQENCLHRRQEILSMERFRVGFCDSSAFMTLAAKFPIKPRRDNLGQDANRMSIITDEHEIITSSSMLCQQNSLGNEELGPVSFNYHFEDGEGNKMHVDDDLGRWNIGDDDLENSGTNVNAQKRELELRPVTSDDKTETFATIKTGFQLEDKTLLSEPVSSQNSVTSSEPVSSLNSVSSSDNTSSSHFHGTDFVEFDFPIVVYPDPRSQTKITVLDSYALSQKPIDTSGVSITHEVYNQANDGKISLDKSSTADQNSENLSSVGRLKIMEDSCQETGSRASSLLNYSQLDTMSLLPDFTSESSDSDKMKKVNVRTTKIISGFMFSNPTKIKKDAVPVHRNCDESSKNLNEALSQQPSATMSNVTISHDTSLSMGKLQFRSLGSFYGEEDAMISKQSERKDCRAENNHYEVEFLAQKHLLQGAISNSYNNLKSSSKVINGVEICSPIKSPTEASKGAPKAKKTREESTKKVYFDWDSLRTEACQNGYNLERSKDRMDSLDWEAVRHSDIKEISETIKDRGMSNILARRIKDFLNRLVADHGSLDLEWLRDVVPEKTKDYLLSIEGVGLKSAECVRLLTLHQHAFPVDTNVGRICVRLGWVPLQPLPESLQLHLLEKYELHYQMITFGKVFCTKSKPNCNACPLRGECKHFASAWTSARLLQGPEERGIVKSTMSNALENHEIKLLNAIPLCQNGENYFVQGTRHEDEIIIEEPPSPSPEPQCQIAFESQIEETYNEDPCEIPTINLNLEEFTQNLQHYVQENVELPEGEIEKAIVALTSESASIPVPKLKNVKRLRTEHLVYELPDGHPLLEGLEQRENDDPCETAHSIEPPQTCCNHEETGRICEDMTCFSCSCRWEEQTQIIRATLLIPCRIANRGSFPLNGTYFQVNEVFADHESSHNPLFVPRRLIWNLRRRIVYFGTSIPTICRGLSTEEIQLCFARGFDRKRRIPKPLSRRLHLAASHAQKDKKSTHKDEKNAGKDSLKSLLQRSLSSDAPFGIVFLTGQEGYGVLLLRI</sequence>
<evidence type="ECO:0000313" key="12">
    <source>
        <dbReference type="Proteomes" id="UP000734854"/>
    </source>
</evidence>
<comment type="subcellular location">
    <subcellularLocation>
        <location evidence="2">Nucleus</location>
    </subcellularLocation>
</comment>
<dbReference type="SMART" id="SM00478">
    <property type="entry name" value="ENDO3c"/>
    <property type="match status" value="1"/>
</dbReference>
<dbReference type="Gene3D" id="1.10.1670.10">
    <property type="entry name" value="Helix-hairpin-Helix base-excision DNA repair enzymes (C-terminal)"/>
    <property type="match status" value="1"/>
</dbReference>
<dbReference type="GO" id="GO:0006284">
    <property type="term" value="P:base-excision repair"/>
    <property type="evidence" value="ECO:0007669"/>
    <property type="project" value="InterPro"/>
</dbReference>
<dbReference type="SUPFAM" id="SSF48150">
    <property type="entry name" value="DNA-glycosylase"/>
    <property type="match status" value="1"/>
</dbReference>
<comment type="cofactor">
    <cofactor evidence="1">
        <name>[4Fe-4S] cluster</name>
        <dbReference type="ChEBI" id="CHEBI:49883"/>
    </cofactor>
</comment>
<feature type="compositionally biased region" description="Low complexity" evidence="9">
    <location>
        <begin position="896"/>
        <end position="924"/>
    </location>
</feature>
<dbReference type="InterPro" id="IPR023170">
    <property type="entry name" value="HhH_base_excis_C"/>
</dbReference>
<dbReference type="InterPro" id="IPR028925">
    <property type="entry name" value="RRM_DME"/>
</dbReference>
<dbReference type="GO" id="GO:0019104">
    <property type="term" value="F:DNA N-glycosylase activity"/>
    <property type="evidence" value="ECO:0007669"/>
    <property type="project" value="InterPro"/>
</dbReference>
<keyword evidence="4" id="KW-0479">Metal-binding</keyword>
<evidence type="ECO:0000313" key="11">
    <source>
        <dbReference type="EMBL" id="KAG6466412.1"/>
    </source>
</evidence>
<dbReference type="Gene3D" id="1.10.340.30">
    <property type="entry name" value="Hypothetical protein, domain 2"/>
    <property type="match status" value="1"/>
</dbReference>
<reference evidence="11 12" key="1">
    <citation type="submission" date="2020-08" db="EMBL/GenBank/DDBJ databases">
        <title>Plant Genome Project.</title>
        <authorList>
            <person name="Zhang R.-G."/>
        </authorList>
    </citation>
    <scope>NUCLEOTIDE SEQUENCE [LARGE SCALE GENOMIC DNA]</scope>
    <source>
        <tissue evidence="11">Rhizome</tissue>
    </source>
</reference>
<keyword evidence="7" id="KW-0238">DNA-binding</keyword>
<name>A0A8J5ER98_ZINOF</name>